<evidence type="ECO:0000313" key="1">
    <source>
        <dbReference type="EMBL" id="KHN71207.1"/>
    </source>
</evidence>
<accession>A0A0B2UPY7</accession>
<protein>
    <submittedName>
        <fullName evidence="1">Uncharacterized protein</fullName>
    </submittedName>
</protein>
<organism evidence="1 2">
    <name type="scientific">Toxocara canis</name>
    <name type="common">Canine roundworm</name>
    <dbReference type="NCBI Taxonomy" id="6265"/>
    <lineage>
        <taxon>Eukaryota</taxon>
        <taxon>Metazoa</taxon>
        <taxon>Ecdysozoa</taxon>
        <taxon>Nematoda</taxon>
        <taxon>Chromadorea</taxon>
        <taxon>Rhabditida</taxon>
        <taxon>Spirurina</taxon>
        <taxon>Ascaridomorpha</taxon>
        <taxon>Ascaridoidea</taxon>
        <taxon>Toxocaridae</taxon>
        <taxon>Toxocara</taxon>
    </lineage>
</organism>
<name>A0A0B2UPY7_TOXCA</name>
<reference evidence="1 2" key="1">
    <citation type="submission" date="2014-11" db="EMBL/GenBank/DDBJ databases">
        <title>Genetic blueprint of the zoonotic pathogen Toxocara canis.</title>
        <authorList>
            <person name="Zhu X.-Q."/>
            <person name="Korhonen P.K."/>
            <person name="Cai H."/>
            <person name="Young N.D."/>
            <person name="Nejsum P."/>
            <person name="von Samson-Himmelstjerna G."/>
            <person name="Boag P.R."/>
            <person name="Tan P."/>
            <person name="Li Q."/>
            <person name="Min J."/>
            <person name="Yang Y."/>
            <person name="Wang X."/>
            <person name="Fang X."/>
            <person name="Hall R.S."/>
            <person name="Hofmann A."/>
            <person name="Sternberg P.W."/>
            <person name="Jex A.R."/>
            <person name="Gasser R.B."/>
        </authorList>
    </citation>
    <scope>NUCLEOTIDE SEQUENCE [LARGE SCALE GENOMIC DNA]</scope>
    <source>
        <strain evidence="1">PN_DK_2014</strain>
    </source>
</reference>
<keyword evidence="2" id="KW-1185">Reference proteome</keyword>
<comment type="caution">
    <text evidence="1">The sequence shown here is derived from an EMBL/GenBank/DDBJ whole genome shotgun (WGS) entry which is preliminary data.</text>
</comment>
<evidence type="ECO:0000313" key="2">
    <source>
        <dbReference type="Proteomes" id="UP000031036"/>
    </source>
</evidence>
<dbReference type="EMBL" id="JPKZ01022573">
    <property type="protein sequence ID" value="KHN71207.1"/>
    <property type="molecule type" value="Genomic_DNA"/>
</dbReference>
<proteinExistence type="predicted"/>
<gene>
    <name evidence="1" type="ORF">Tcan_02414</name>
</gene>
<dbReference type="OrthoDB" id="272810at2759"/>
<sequence length="164" mass="18212">MFVEGRRSEVLLATPNFTSPLNREGIPLAQIWELQSQRPGSGVLDVECLHKGPTLVIRITDRTNPELRVGGCGSESNLNYYSSAYSRTRSDQQSDSWNFETNISMRNGLCHPCFHACWLGFSVFFDPLRVSIFIARSEILGGADCRFLSLAGSLMAMASPSLNF</sequence>
<dbReference type="AlphaFoldDB" id="A0A0B2UPY7"/>
<dbReference type="Proteomes" id="UP000031036">
    <property type="component" value="Unassembled WGS sequence"/>
</dbReference>